<dbReference type="InterPro" id="IPR050765">
    <property type="entry name" value="Riboflavin_Biosynth_HTPR"/>
</dbReference>
<evidence type="ECO:0000259" key="4">
    <source>
        <dbReference type="Pfam" id="PF01872"/>
    </source>
</evidence>
<keyword evidence="2" id="KW-0521">NADP</keyword>
<sequence length="221" mass="22997">MSHFPPEIAPADLIGPDLPELRAVAVTTANGAARLDGDTGTMGNATDTALLLELRDWADVVLVGAGTVTAEDYGGSPTPLAVVTRSLSLDPGTRVFTEGSPLLLVPQSSLDDAALTHRRALLTAAGATLVSTGSGGAEDIVATLHGLGHRRISCEGGPSLYSQLFHADLVDVLHLTIDPVLHSPADKQLLTGPVHRRLALDHLAATADGTVFLRYRRNPLG</sequence>
<dbReference type="SUPFAM" id="SSF53597">
    <property type="entry name" value="Dihydrofolate reductase-like"/>
    <property type="match status" value="1"/>
</dbReference>
<protein>
    <submittedName>
        <fullName evidence="5">Dihydrofolate reductase family protein</fullName>
    </submittedName>
</protein>
<dbReference type="Proteomes" id="UP001238805">
    <property type="component" value="Chromosome"/>
</dbReference>
<keyword evidence="6" id="KW-1185">Reference proteome</keyword>
<dbReference type="PANTHER" id="PTHR38011">
    <property type="entry name" value="DIHYDROFOLATE REDUCTASE FAMILY PROTEIN (AFU_ORTHOLOGUE AFUA_8G06820)"/>
    <property type="match status" value="1"/>
</dbReference>
<organism evidence="5 6">
    <name type="scientific">Corynebacterium suedekumii</name>
    <dbReference type="NCBI Taxonomy" id="3049801"/>
    <lineage>
        <taxon>Bacteria</taxon>
        <taxon>Bacillati</taxon>
        <taxon>Actinomycetota</taxon>
        <taxon>Actinomycetes</taxon>
        <taxon>Mycobacteriales</taxon>
        <taxon>Corynebacteriaceae</taxon>
        <taxon>Corynebacterium</taxon>
    </lineage>
</organism>
<comment type="pathway">
    <text evidence="1">Cofactor biosynthesis; riboflavin biosynthesis.</text>
</comment>
<dbReference type="EMBL" id="CP126970">
    <property type="protein sequence ID" value="WIM69880.1"/>
    <property type="molecule type" value="Genomic_DNA"/>
</dbReference>
<gene>
    <name evidence="5" type="ORF">QP029_11830</name>
</gene>
<evidence type="ECO:0000313" key="5">
    <source>
        <dbReference type="EMBL" id="WIM69880.1"/>
    </source>
</evidence>
<reference evidence="5 6" key="1">
    <citation type="submission" date="2023-05" db="EMBL/GenBank/DDBJ databases">
        <title>Corynebacterium suedekumii sp. nov. and Corynebacterium breve sp. nov. isolated from raw cow's milk.</title>
        <authorList>
            <person name="Baer M.K."/>
            <person name="Mehl L."/>
            <person name="Hellmuth R."/>
            <person name="Marke G."/>
            <person name="Lipski A."/>
        </authorList>
    </citation>
    <scope>NUCLEOTIDE SEQUENCE [LARGE SCALE GENOMIC DNA]</scope>
    <source>
        <strain evidence="5 6">LM112</strain>
    </source>
</reference>
<feature type="domain" description="Bacterial bifunctional deaminase-reductase C-terminal" evidence="4">
    <location>
        <begin position="32"/>
        <end position="192"/>
    </location>
</feature>
<dbReference type="RefSeq" id="WP_284874473.1">
    <property type="nucleotide sequence ID" value="NZ_CP126970.1"/>
</dbReference>
<keyword evidence="3" id="KW-0560">Oxidoreductase</keyword>
<accession>A0ABY8VM83</accession>
<dbReference type="PANTHER" id="PTHR38011:SF7">
    <property type="entry name" value="2,5-DIAMINO-6-RIBOSYLAMINO-4(3H)-PYRIMIDINONE 5'-PHOSPHATE REDUCTASE"/>
    <property type="match status" value="1"/>
</dbReference>
<dbReference type="InterPro" id="IPR002734">
    <property type="entry name" value="RibDG_C"/>
</dbReference>
<evidence type="ECO:0000256" key="3">
    <source>
        <dbReference type="ARBA" id="ARBA00023002"/>
    </source>
</evidence>
<name>A0ABY8VM83_9CORY</name>
<dbReference type="Pfam" id="PF01872">
    <property type="entry name" value="RibD_C"/>
    <property type="match status" value="1"/>
</dbReference>
<evidence type="ECO:0000256" key="1">
    <source>
        <dbReference type="ARBA" id="ARBA00005104"/>
    </source>
</evidence>
<dbReference type="InterPro" id="IPR024072">
    <property type="entry name" value="DHFR-like_dom_sf"/>
</dbReference>
<proteinExistence type="predicted"/>
<evidence type="ECO:0000313" key="6">
    <source>
        <dbReference type="Proteomes" id="UP001238805"/>
    </source>
</evidence>
<dbReference type="Gene3D" id="3.40.430.10">
    <property type="entry name" value="Dihydrofolate Reductase, subunit A"/>
    <property type="match status" value="1"/>
</dbReference>
<evidence type="ECO:0000256" key="2">
    <source>
        <dbReference type="ARBA" id="ARBA00022857"/>
    </source>
</evidence>